<organism evidence="2 3">
    <name type="scientific">Chitinophaga dinghuensis</name>
    <dbReference type="NCBI Taxonomy" id="1539050"/>
    <lineage>
        <taxon>Bacteria</taxon>
        <taxon>Pseudomonadati</taxon>
        <taxon>Bacteroidota</taxon>
        <taxon>Chitinophagia</taxon>
        <taxon>Chitinophagales</taxon>
        <taxon>Chitinophagaceae</taxon>
        <taxon>Chitinophaga</taxon>
    </lineage>
</organism>
<keyword evidence="2" id="KW-0808">Transferase</keyword>
<accession>A0A327VQJ3</accession>
<dbReference type="EMBL" id="QLMA01000007">
    <property type="protein sequence ID" value="RAJ77451.1"/>
    <property type="molecule type" value="Genomic_DNA"/>
</dbReference>
<dbReference type="SUPFAM" id="SSF53448">
    <property type="entry name" value="Nucleotide-diphospho-sugar transferases"/>
    <property type="match status" value="1"/>
</dbReference>
<evidence type="ECO:0000313" key="3">
    <source>
        <dbReference type="Proteomes" id="UP000249819"/>
    </source>
</evidence>
<evidence type="ECO:0000313" key="2">
    <source>
        <dbReference type="EMBL" id="RAJ77451.1"/>
    </source>
</evidence>
<dbReference type="RefSeq" id="WP_111594041.1">
    <property type="nucleotide sequence ID" value="NZ_QLMA01000007.1"/>
</dbReference>
<proteinExistence type="predicted"/>
<dbReference type="PANTHER" id="PTHR22916">
    <property type="entry name" value="GLYCOSYLTRANSFERASE"/>
    <property type="match status" value="1"/>
</dbReference>
<dbReference type="GO" id="GO:0016758">
    <property type="term" value="F:hexosyltransferase activity"/>
    <property type="evidence" value="ECO:0007669"/>
    <property type="project" value="UniProtKB-ARBA"/>
</dbReference>
<dbReference type="InterPro" id="IPR029044">
    <property type="entry name" value="Nucleotide-diphossugar_trans"/>
</dbReference>
<dbReference type="OrthoDB" id="9788101at2"/>
<dbReference type="Proteomes" id="UP000249819">
    <property type="component" value="Unassembled WGS sequence"/>
</dbReference>
<protein>
    <submittedName>
        <fullName evidence="2">Glycosyltransferase involved in cell wall biosynthesis</fullName>
    </submittedName>
</protein>
<reference evidence="2 3" key="1">
    <citation type="submission" date="2018-06" db="EMBL/GenBank/DDBJ databases">
        <title>Genomic Encyclopedia of Archaeal and Bacterial Type Strains, Phase II (KMG-II): from individual species to whole genera.</title>
        <authorList>
            <person name="Goeker M."/>
        </authorList>
    </citation>
    <scope>NUCLEOTIDE SEQUENCE [LARGE SCALE GENOMIC DNA]</scope>
    <source>
        <strain evidence="2 3">DSM 29821</strain>
    </source>
</reference>
<dbReference type="Gene3D" id="3.90.550.10">
    <property type="entry name" value="Spore Coat Polysaccharide Biosynthesis Protein SpsA, Chain A"/>
    <property type="match status" value="1"/>
</dbReference>
<feature type="domain" description="Glycosyltransferase 2-like" evidence="1">
    <location>
        <begin position="14"/>
        <end position="125"/>
    </location>
</feature>
<name>A0A327VQJ3_9BACT</name>
<gene>
    <name evidence="2" type="ORF">CLV59_107218</name>
</gene>
<dbReference type="PANTHER" id="PTHR22916:SF67">
    <property type="entry name" value="COLANIC ACID BIOSYNTHESIS GLYCOSYL TRANSFERASE WCAE-RELATED"/>
    <property type="match status" value="1"/>
</dbReference>
<dbReference type="CDD" id="cd06433">
    <property type="entry name" value="GT_2_WfgS_like"/>
    <property type="match status" value="1"/>
</dbReference>
<sequence>MTDSSISTSEKLISIIIATYNAEKHLASCLRSISEMRLPQLEILIIDGNSTDQTIAIAHTFPQLDIQLISEKDEGIYDALNKGVRIAKGKWLHFLGSDDELLPGFRDIALQLKDTDTVYYGNSEELYRDDFRPPYILLKGPYSKYRLAKFPMNHQSVFYPAAVFKKYQYDQRYRVFADYALNLQVWGDSAFRRKHLPVSVTLYNMSGFSAMHEDKIFKQEKPRLIKQHLGRYIYWRYLLKRLKNKQSGI</sequence>
<dbReference type="InterPro" id="IPR001173">
    <property type="entry name" value="Glyco_trans_2-like"/>
</dbReference>
<keyword evidence="3" id="KW-1185">Reference proteome</keyword>
<dbReference type="Pfam" id="PF00535">
    <property type="entry name" value="Glycos_transf_2"/>
    <property type="match status" value="1"/>
</dbReference>
<dbReference type="AlphaFoldDB" id="A0A327VQJ3"/>
<evidence type="ECO:0000259" key="1">
    <source>
        <dbReference type="Pfam" id="PF00535"/>
    </source>
</evidence>
<comment type="caution">
    <text evidence="2">The sequence shown here is derived from an EMBL/GenBank/DDBJ whole genome shotgun (WGS) entry which is preliminary data.</text>
</comment>